<evidence type="ECO:0000313" key="16">
    <source>
        <dbReference type="EMBL" id="CAB4849937.1"/>
    </source>
</evidence>
<evidence type="ECO:0000313" key="11">
    <source>
        <dbReference type="EMBL" id="CAB4341529.1"/>
    </source>
</evidence>
<evidence type="ECO:0000256" key="2">
    <source>
        <dbReference type="ARBA" id="ARBA00022763"/>
    </source>
</evidence>
<gene>
    <name evidence="13" type="ORF">UFOPK2648_00873</name>
    <name evidence="14" type="ORF">UFOPK2824_00009</name>
    <name evidence="15" type="ORF">UFOPK3037_01115</name>
    <name evidence="16" type="ORF">UFOPK3278_01139</name>
    <name evidence="11" type="ORF">UFOPK3406_01039</name>
    <name evidence="12" type="ORF">UFOPK3925_01442</name>
    <name evidence="17" type="ORF">UFOPK4097_01603</name>
</gene>
<dbReference type="GO" id="GO:0003678">
    <property type="term" value="F:DNA helicase activity"/>
    <property type="evidence" value="ECO:0007669"/>
    <property type="project" value="TreeGrafter"/>
</dbReference>
<dbReference type="Pfam" id="PF00270">
    <property type="entry name" value="DEAD"/>
    <property type="match status" value="1"/>
</dbReference>
<dbReference type="PROSITE" id="PS51194">
    <property type="entry name" value="HELICASE_CTER"/>
    <property type="match status" value="1"/>
</dbReference>
<dbReference type="EMBL" id="CAEZYC010000045">
    <property type="protein sequence ID" value="CAB4710633.1"/>
    <property type="molecule type" value="Genomic_DNA"/>
</dbReference>
<evidence type="ECO:0000256" key="7">
    <source>
        <dbReference type="ARBA" id="ARBA00023204"/>
    </source>
</evidence>
<dbReference type="SMART" id="SM00487">
    <property type="entry name" value="DEXDc"/>
    <property type="match status" value="1"/>
</dbReference>
<proteinExistence type="predicted"/>
<dbReference type="InterPro" id="IPR001650">
    <property type="entry name" value="Helicase_C-like"/>
</dbReference>
<sequence>MTDLSTPVAEVVGAKTAAVLNSEFDIVVVEDLLRHYPRRYEQRGALTDLAGLEIGDHVTVQAQVKSFKNLKNAKGGSRQEVIISDGSGSLTLMFFNQHWREKDLAPGRQGLFAGQVSVFNNKRQLTHPDYELLTDASEVNPDDYAEAFLPVYPATKKLPTWTIERSIDLVLSGLGTVEDPLPIGIRSTNKLMELNQALRAIHKPGSLEELEASRLRLKWDEALALQVVLAKQRHEEDSWPAVPRNEKPDGLLAAFDARLPFKLTQGQIEVAKTIADEMAAGHPMHRLLQGEVGSGKTVVAVRAMLTVVDSGGQAALLAPTEVLAAQHYRAITTLLGPLADRGRLGSHDEGTGVTLLTGSMNTATRRQALLDITSGQAGIVIGTHALLEDRVDFFDLGLVVIDEQHRFGVEQRATLVAKAGSDRRPHVLVMTATPIPRTVAMTAFGALDISTLSEMPAGRSPITTHVVLSAEKPSHLTRVWERIVEEVAAGHQAYVVVPRIASQEDKELAPGQRQAIALEDLAPQLIQGPLASVRVGIMHGQMAGADKDEVMQRFANGPAHTDGVDVLISTTVIEVGVDVANATTMVIMDADRFGISQLHQVRGRVGRGSAPGLCLLVTEAPPFSPARERLAAVASTTDGFELAALDLEQRREGDVLGRDQSGVRSSLKLVSILRDESILEQARIAAVEIVQSDPELSAHPALARAVQSLIDNARAEFVKKS</sequence>
<organism evidence="12">
    <name type="scientific">freshwater metagenome</name>
    <dbReference type="NCBI Taxonomy" id="449393"/>
    <lineage>
        <taxon>unclassified sequences</taxon>
        <taxon>metagenomes</taxon>
        <taxon>ecological metagenomes</taxon>
    </lineage>
</organism>
<evidence type="ECO:0000256" key="3">
    <source>
        <dbReference type="ARBA" id="ARBA00022801"/>
    </source>
</evidence>
<keyword evidence="5" id="KW-0067">ATP-binding</keyword>
<dbReference type="GO" id="GO:0003677">
    <property type="term" value="F:DNA binding"/>
    <property type="evidence" value="ECO:0007669"/>
    <property type="project" value="UniProtKB-KW"/>
</dbReference>
<dbReference type="SUPFAM" id="SSF52540">
    <property type="entry name" value="P-loop containing nucleoside triphosphate hydrolases"/>
    <property type="match status" value="2"/>
</dbReference>
<keyword evidence="7" id="KW-0234">DNA repair</keyword>
<keyword evidence="1" id="KW-0547">Nucleotide-binding</keyword>
<dbReference type="Gene3D" id="2.40.50.140">
    <property type="entry name" value="Nucleic acid-binding proteins"/>
    <property type="match status" value="1"/>
</dbReference>
<evidence type="ECO:0000256" key="4">
    <source>
        <dbReference type="ARBA" id="ARBA00022806"/>
    </source>
</evidence>
<evidence type="ECO:0000313" key="14">
    <source>
        <dbReference type="EMBL" id="CAB4738684.1"/>
    </source>
</evidence>
<feature type="domain" description="Helicase C-terminal" evidence="10">
    <location>
        <begin position="475"/>
        <end position="648"/>
    </location>
</feature>
<protein>
    <recommendedName>
        <fullName evidence="8">Probable DNA 3'-5' helicase RecG</fullName>
    </recommendedName>
</protein>
<keyword evidence="6" id="KW-0238">DNA-binding</keyword>
<feature type="domain" description="Helicase ATP-binding" evidence="9">
    <location>
        <begin position="277"/>
        <end position="452"/>
    </location>
</feature>
<evidence type="ECO:0000259" key="9">
    <source>
        <dbReference type="PROSITE" id="PS51192"/>
    </source>
</evidence>
<dbReference type="InterPro" id="IPR033454">
    <property type="entry name" value="RecG_wedge"/>
</dbReference>
<dbReference type="CDD" id="cd17992">
    <property type="entry name" value="DEXHc_RecG"/>
    <property type="match status" value="1"/>
</dbReference>
<evidence type="ECO:0000313" key="15">
    <source>
        <dbReference type="EMBL" id="CAB4808412.1"/>
    </source>
</evidence>
<evidence type="ECO:0000313" key="17">
    <source>
        <dbReference type="EMBL" id="CAB5030546.1"/>
    </source>
</evidence>
<dbReference type="EMBL" id="CAFAAO010000014">
    <property type="protein sequence ID" value="CAB4808412.1"/>
    <property type="molecule type" value="Genomic_DNA"/>
</dbReference>
<dbReference type="GO" id="GO:0005524">
    <property type="term" value="F:ATP binding"/>
    <property type="evidence" value="ECO:0007669"/>
    <property type="project" value="UniProtKB-KW"/>
</dbReference>
<dbReference type="EMBL" id="CAFBIX010000055">
    <property type="protein sequence ID" value="CAB4849937.1"/>
    <property type="molecule type" value="Genomic_DNA"/>
</dbReference>
<dbReference type="Pfam" id="PF17191">
    <property type="entry name" value="RecG_wedge"/>
    <property type="match status" value="1"/>
</dbReference>
<dbReference type="Pfam" id="PF00271">
    <property type="entry name" value="Helicase_C"/>
    <property type="match status" value="1"/>
</dbReference>
<keyword evidence="4" id="KW-0347">Helicase</keyword>
<dbReference type="AlphaFoldDB" id="A0A6J5ZRY3"/>
<dbReference type="InterPro" id="IPR014001">
    <property type="entry name" value="Helicase_ATP-bd"/>
</dbReference>
<keyword evidence="3" id="KW-0378">Hydrolase</keyword>
<dbReference type="SUPFAM" id="SSF50249">
    <property type="entry name" value="Nucleic acid-binding proteins"/>
    <property type="match status" value="1"/>
</dbReference>
<dbReference type="InterPro" id="IPR011545">
    <property type="entry name" value="DEAD/DEAH_box_helicase_dom"/>
</dbReference>
<dbReference type="PROSITE" id="PS51192">
    <property type="entry name" value="HELICASE_ATP_BIND_1"/>
    <property type="match status" value="1"/>
</dbReference>
<dbReference type="PANTHER" id="PTHR47964">
    <property type="entry name" value="ATP-DEPENDENT DNA HELICASE HOMOLOG RECG, CHLOROPLASTIC"/>
    <property type="match status" value="1"/>
</dbReference>
<evidence type="ECO:0000256" key="1">
    <source>
        <dbReference type="ARBA" id="ARBA00022741"/>
    </source>
</evidence>
<evidence type="ECO:0000313" key="13">
    <source>
        <dbReference type="EMBL" id="CAB4710633.1"/>
    </source>
</evidence>
<dbReference type="EMBL" id="CAESAI010000026">
    <property type="protein sequence ID" value="CAB4341529.1"/>
    <property type="molecule type" value="Genomic_DNA"/>
</dbReference>
<dbReference type="Gene3D" id="3.40.50.300">
    <property type="entry name" value="P-loop containing nucleotide triphosphate hydrolases"/>
    <property type="match status" value="2"/>
</dbReference>
<dbReference type="GO" id="GO:0006281">
    <property type="term" value="P:DNA repair"/>
    <property type="evidence" value="ECO:0007669"/>
    <property type="project" value="UniProtKB-KW"/>
</dbReference>
<evidence type="ECO:0000313" key="12">
    <source>
        <dbReference type="EMBL" id="CAB4344845.1"/>
    </source>
</evidence>
<dbReference type="EMBL" id="CAFBPK010000047">
    <property type="protein sequence ID" value="CAB5030546.1"/>
    <property type="molecule type" value="Genomic_DNA"/>
</dbReference>
<evidence type="ECO:0000259" key="10">
    <source>
        <dbReference type="PROSITE" id="PS51194"/>
    </source>
</evidence>
<dbReference type="CDD" id="cd04488">
    <property type="entry name" value="RecG_wedge_OBF"/>
    <property type="match status" value="1"/>
</dbReference>
<dbReference type="GO" id="GO:0016787">
    <property type="term" value="F:hydrolase activity"/>
    <property type="evidence" value="ECO:0007669"/>
    <property type="project" value="UniProtKB-KW"/>
</dbReference>
<dbReference type="InterPro" id="IPR045562">
    <property type="entry name" value="RecG_dom3_C"/>
</dbReference>
<dbReference type="SMART" id="SM00490">
    <property type="entry name" value="HELICc"/>
    <property type="match status" value="1"/>
</dbReference>
<dbReference type="Pfam" id="PF19833">
    <property type="entry name" value="RecG_dom3_C"/>
    <property type="match status" value="1"/>
</dbReference>
<dbReference type="InterPro" id="IPR027417">
    <property type="entry name" value="P-loop_NTPase"/>
</dbReference>
<dbReference type="EMBL" id="CAEZZD010000001">
    <property type="protein sequence ID" value="CAB4738684.1"/>
    <property type="molecule type" value="Genomic_DNA"/>
</dbReference>
<evidence type="ECO:0000256" key="5">
    <source>
        <dbReference type="ARBA" id="ARBA00022840"/>
    </source>
</evidence>
<keyword evidence="2" id="KW-0227">DNA damage</keyword>
<accession>A0A6J5ZRY3</accession>
<evidence type="ECO:0000256" key="6">
    <source>
        <dbReference type="ARBA" id="ARBA00023125"/>
    </source>
</evidence>
<reference evidence="12" key="1">
    <citation type="submission" date="2020-05" db="EMBL/GenBank/DDBJ databases">
        <authorList>
            <person name="Chiriac C."/>
            <person name="Salcher M."/>
            <person name="Ghai R."/>
            <person name="Kavagutti S V."/>
        </authorList>
    </citation>
    <scope>NUCLEOTIDE SEQUENCE</scope>
</reference>
<dbReference type="InterPro" id="IPR012340">
    <property type="entry name" value="NA-bd_OB-fold"/>
</dbReference>
<dbReference type="PANTHER" id="PTHR47964:SF1">
    <property type="entry name" value="ATP-DEPENDENT DNA HELICASE HOMOLOG RECG, CHLOROPLASTIC"/>
    <property type="match status" value="1"/>
</dbReference>
<dbReference type="InterPro" id="IPR047112">
    <property type="entry name" value="RecG/Mfd"/>
</dbReference>
<name>A0A6J5ZRY3_9ZZZZ</name>
<dbReference type="NCBIfam" id="NF008167">
    <property type="entry name" value="PRK10917.2-1"/>
    <property type="match status" value="1"/>
</dbReference>
<evidence type="ECO:0000256" key="8">
    <source>
        <dbReference type="ARBA" id="ARBA00049819"/>
    </source>
</evidence>
<dbReference type="EMBL" id="CAESAD010000015">
    <property type="protein sequence ID" value="CAB4344845.1"/>
    <property type="molecule type" value="Genomic_DNA"/>
</dbReference>